<dbReference type="EMBL" id="ML977504">
    <property type="protein sequence ID" value="KAF2130180.1"/>
    <property type="molecule type" value="Genomic_DNA"/>
</dbReference>
<dbReference type="RefSeq" id="XP_033524567.1">
    <property type="nucleotide sequence ID" value="XM_033664893.1"/>
</dbReference>
<dbReference type="GO" id="GO:0000981">
    <property type="term" value="F:DNA-binding transcription factor activity, RNA polymerase II-specific"/>
    <property type="evidence" value="ECO:0007669"/>
    <property type="project" value="InterPro"/>
</dbReference>
<dbReference type="PANTHER" id="PTHR38791">
    <property type="entry name" value="ZN(II)2CYS6 TRANSCRIPTION FACTOR (EUROFUNG)-RELATED-RELATED"/>
    <property type="match status" value="1"/>
</dbReference>
<dbReference type="GeneID" id="54405325"/>
<dbReference type="SUPFAM" id="SSF57701">
    <property type="entry name" value="Zn2/Cys6 DNA-binding domain"/>
    <property type="match status" value="1"/>
</dbReference>
<dbReference type="InterPro" id="IPR036864">
    <property type="entry name" value="Zn2-C6_fun-type_DNA-bd_sf"/>
</dbReference>
<accession>A0A6A6AEE3</accession>
<protein>
    <recommendedName>
        <fullName evidence="3">Zn(2)-C6 fungal-type domain-containing protein</fullName>
    </recommendedName>
</protein>
<dbReference type="Pfam" id="PF00172">
    <property type="entry name" value="Zn_clus"/>
    <property type="match status" value="1"/>
</dbReference>
<dbReference type="Pfam" id="PF11951">
    <property type="entry name" value="Fungal_trans_2"/>
    <property type="match status" value="1"/>
</dbReference>
<feature type="region of interest" description="Disordered" evidence="2">
    <location>
        <begin position="60"/>
        <end position="102"/>
    </location>
</feature>
<dbReference type="OrthoDB" id="5429770at2759"/>
<reference evidence="4" key="1">
    <citation type="journal article" date="2020" name="Stud. Mycol.">
        <title>101 Dothideomycetes genomes: a test case for predicting lifestyles and emergence of pathogens.</title>
        <authorList>
            <person name="Haridas S."/>
            <person name="Albert R."/>
            <person name="Binder M."/>
            <person name="Bloem J."/>
            <person name="Labutti K."/>
            <person name="Salamov A."/>
            <person name="Andreopoulos B."/>
            <person name="Baker S."/>
            <person name="Barry K."/>
            <person name="Bills G."/>
            <person name="Bluhm B."/>
            <person name="Cannon C."/>
            <person name="Castanera R."/>
            <person name="Culley D."/>
            <person name="Daum C."/>
            <person name="Ezra D."/>
            <person name="Gonzalez J."/>
            <person name="Henrissat B."/>
            <person name="Kuo A."/>
            <person name="Liang C."/>
            <person name="Lipzen A."/>
            <person name="Lutzoni F."/>
            <person name="Magnuson J."/>
            <person name="Mondo S."/>
            <person name="Nolan M."/>
            <person name="Ohm R."/>
            <person name="Pangilinan J."/>
            <person name="Park H.-J."/>
            <person name="Ramirez L."/>
            <person name="Alfaro M."/>
            <person name="Sun H."/>
            <person name="Tritt A."/>
            <person name="Yoshinaga Y."/>
            <person name="Zwiers L.-H."/>
            <person name="Turgeon B."/>
            <person name="Goodwin S."/>
            <person name="Spatafora J."/>
            <person name="Crous P."/>
            <person name="Grigoriev I."/>
        </authorList>
    </citation>
    <scope>NUCLEOTIDE SEQUENCE</scope>
    <source>
        <strain evidence="4">CBS 119687</strain>
    </source>
</reference>
<name>A0A6A6AEE3_9PLEO</name>
<sequence>MVHSGRLSEACFPCRGRRIKCDKTRPGCSQCKRMNITCSGYRELWDQKFRDMNESVAKAAQKSYKNSVSRTARPRKALPKPDEIDHLSSLTPLGSTTTSGSSYDTDQSMIWPTITHSVKDIAIVHFMTSYIPGSHFDYLPTIHCQVDSSSTLLATVQAAATAALGQEMRQPHLMQQARRLYVRALLETNTALANPSTATEDATLISVLLLGLFETIAWIGPRTPDSWIIHTRGALVLLKLRGSQQFKTRIGRQLFVQVTRIACVNSLQQKSRLPAELKDLMKEAALHESEYSKYQFAHLTGEVADLVADINEKKCNAGVIVEAAKVLDSKYILLGKRLPPYQEIETATSQSGVCSKTFHRYSDHRAAQLWNSYRMTRILLNEIVYAFPSSTNSKNSAIQTEAIQHVQQMAADICASLSQFTIANGSVTLGAPTHLAWTMVFPSTISKASAASLLWPLSVVRGASKVSEEVKQFAEEQLKILASGCRMPQAERIGALKYDDDSLENG</sequence>
<feature type="domain" description="Zn(2)-C6 fungal-type" evidence="3">
    <location>
        <begin position="10"/>
        <end position="39"/>
    </location>
</feature>
<evidence type="ECO:0000313" key="4">
    <source>
        <dbReference type="EMBL" id="KAF2130180.1"/>
    </source>
</evidence>
<dbReference type="AlphaFoldDB" id="A0A6A6AEE3"/>
<dbReference type="PROSITE" id="PS00463">
    <property type="entry name" value="ZN2_CY6_FUNGAL_1"/>
    <property type="match status" value="1"/>
</dbReference>
<keyword evidence="5" id="KW-1185">Reference proteome</keyword>
<dbReference type="GO" id="GO:0008270">
    <property type="term" value="F:zinc ion binding"/>
    <property type="evidence" value="ECO:0007669"/>
    <property type="project" value="InterPro"/>
</dbReference>
<gene>
    <name evidence="4" type="ORF">P153DRAFT_313739</name>
</gene>
<organism evidence="4 5">
    <name type="scientific">Dothidotthia symphoricarpi CBS 119687</name>
    <dbReference type="NCBI Taxonomy" id="1392245"/>
    <lineage>
        <taxon>Eukaryota</taxon>
        <taxon>Fungi</taxon>
        <taxon>Dikarya</taxon>
        <taxon>Ascomycota</taxon>
        <taxon>Pezizomycotina</taxon>
        <taxon>Dothideomycetes</taxon>
        <taxon>Pleosporomycetidae</taxon>
        <taxon>Pleosporales</taxon>
        <taxon>Dothidotthiaceae</taxon>
        <taxon>Dothidotthia</taxon>
    </lineage>
</organism>
<dbReference type="SMART" id="SM00066">
    <property type="entry name" value="GAL4"/>
    <property type="match status" value="1"/>
</dbReference>
<proteinExistence type="predicted"/>
<evidence type="ECO:0000256" key="2">
    <source>
        <dbReference type="SAM" id="MobiDB-lite"/>
    </source>
</evidence>
<dbReference type="PROSITE" id="PS50048">
    <property type="entry name" value="ZN2_CY6_FUNGAL_2"/>
    <property type="match status" value="1"/>
</dbReference>
<feature type="compositionally biased region" description="Low complexity" evidence="2">
    <location>
        <begin position="87"/>
        <end position="102"/>
    </location>
</feature>
<dbReference type="Proteomes" id="UP000799771">
    <property type="component" value="Unassembled WGS sequence"/>
</dbReference>
<dbReference type="Gene3D" id="4.10.240.10">
    <property type="entry name" value="Zn(2)-C6 fungal-type DNA-binding domain"/>
    <property type="match status" value="1"/>
</dbReference>
<evidence type="ECO:0000313" key="5">
    <source>
        <dbReference type="Proteomes" id="UP000799771"/>
    </source>
</evidence>
<keyword evidence="1" id="KW-0539">Nucleus</keyword>
<dbReference type="InterPro" id="IPR001138">
    <property type="entry name" value="Zn2Cys6_DnaBD"/>
</dbReference>
<evidence type="ECO:0000259" key="3">
    <source>
        <dbReference type="PROSITE" id="PS50048"/>
    </source>
</evidence>
<dbReference type="CDD" id="cd00067">
    <property type="entry name" value="GAL4"/>
    <property type="match status" value="1"/>
</dbReference>
<dbReference type="InterPro" id="IPR053175">
    <property type="entry name" value="DHMBA_Reg_Transcription_Factor"/>
</dbReference>
<dbReference type="InterPro" id="IPR021858">
    <property type="entry name" value="Fun_TF"/>
</dbReference>
<evidence type="ECO:0000256" key="1">
    <source>
        <dbReference type="ARBA" id="ARBA00023242"/>
    </source>
</evidence>